<dbReference type="InterPro" id="IPR043502">
    <property type="entry name" value="DNA/RNA_pol_sf"/>
</dbReference>
<protein>
    <submittedName>
        <fullName evidence="1">Uncharacterized protein</fullName>
    </submittedName>
</protein>
<dbReference type="EMBL" id="KQ977907">
    <property type="protein sequence ID" value="KYM98837.1"/>
    <property type="molecule type" value="Genomic_DNA"/>
</dbReference>
<gene>
    <name evidence="1" type="ORF">ALC62_10437</name>
</gene>
<organism evidence="1 2">
    <name type="scientific">Cyphomyrmex costatus</name>
    <dbReference type="NCBI Taxonomy" id="456900"/>
    <lineage>
        <taxon>Eukaryota</taxon>
        <taxon>Metazoa</taxon>
        <taxon>Ecdysozoa</taxon>
        <taxon>Arthropoda</taxon>
        <taxon>Hexapoda</taxon>
        <taxon>Insecta</taxon>
        <taxon>Pterygota</taxon>
        <taxon>Neoptera</taxon>
        <taxon>Endopterygota</taxon>
        <taxon>Hymenoptera</taxon>
        <taxon>Apocrita</taxon>
        <taxon>Aculeata</taxon>
        <taxon>Formicoidea</taxon>
        <taxon>Formicidae</taxon>
        <taxon>Myrmicinae</taxon>
        <taxon>Cyphomyrmex</taxon>
    </lineage>
</organism>
<proteinExistence type="predicted"/>
<keyword evidence="2" id="KW-1185">Reference proteome</keyword>
<feature type="non-terminal residue" evidence="1">
    <location>
        <position position="1"/>
    </location>
</feature>
<name>A0A151IE48_9HYME</name>
<sequence>IPQNIQLADPQFNVSSEIDLLIGADHFWHLLCVGQIKSSPIQPILQKTRFGWILAGCVFKSSRGNDKIRVVFDASAKSSTGTSLYDMLMVGPTVQQRFRMFRFVLTADIVKMYRQVLVHPSQTRYQRILWRDNLTSDIKTYELVTLTYGTSSAPYLATGCFKWLADLHANKFPSGSACVGRDFYVDDMLTGADTIDKALIIRDQTIKVLRTGAFELSKWASNCPDLLNDIILAAPVSLVILDIFNSQHLILRFTMEVEGDRLNFLDVTVTRDNEVIKFDWYHKPTFHRLHEDHEFDWDDVRILDEEPHYEKKTDFGNDIQQETSTRT</sequence>
<accession>A0A151IE48</accession>
<dbReference type="Proteomes" id="UP000078542">
    <property type="component" value="Unassembled WGS sequence"/>
</dbReference>
<dbReference type="PANTHER" id="PTHR47331">
    <property type="entry name" value="PHD-TYPE DOMAIN-CONTAINING PROTEIN"/>
    <property type="match status" value="1"/>
</dbReference>
<dbReference type="GO" id="GO:0071897">
    <property type="term" value="P:DNA biosynthetic process"/>
    <property type="evidence" value="ECO:0007669"/>
    <property type="project" value="UniProtKB-ARBA"/>
</dbReference>
<evidence type="ECO:0000313" key="2">
    <source>
        <dbReference type="Proteomes" id="UP000078542"/>
    </source>
</evidence>
<dbReference type="STRING" id="456900.A0A151IE48"/>
<reference evidence="1 2" key="1">
    <citation type="submission" date="2016-03" db="EMBL/GenBank/DDBJ databases">
        <title>Cyphomyrmex costatus WGS genome.</title>
        <authorList>
            <person name="Nygaard S."/>
            <person name="Hu H."/>
            <person name="Boomsma J."/>
            <person name="Zhang G."/>
        </authorList>
    </citation>
    <scope>NUCLEOTIDE SEQUENCE [LARGE SCALE GENOMIC DNA]</scope>
    <source>
        <strain evidence="1">MS0001</strain>
        <tissue evidence="1">Whole body</tissue>
    </source>
</reference>
<evidence type="ECO:0000313" key="1">
    <source>
        <dbReference type="EMBL" id="KYM98837.1"/>
    </source>
</evidence>
<dbReference type="SUPFAM" id="SSF56672">
    <property type="entry name" value="DNA/RNA polymerases"/>
    <property type="match status" value="1"/>
</dbReference>
<dbReference type="AlphaFoldDB" id="A0A151IE48"/>